<dbReference type="InterPro" id="IPR013785">
    <property type="entry name" value="Aldolase_TIM"/>
</dbReference>
<dbReference type="Proteomes" id="UP000036000">
    <property type="component" value="Chromosome"/>
</dbReference>
<proteinExistence type="inferred from homology"/>
<dbReference type="KEGG" id="lko:ABN16_04080"/>
<dbReference type="SUPFAM" id="SSF51569">
    <property type="entry name" value="Aldolase"/>
    <property type="match status" value="1"/>
</dbReference>
<evidence type="ECO:0000256" key="2">
    <source>
        <dbReference type="ARBA" id="ARBA00023239"/>
    </source>
</evidence>
<reference evidence="6 7" key="1">
    <citation type="submission" date="2015-07" db="EMBL/GenBank/DDBJ databases">
        <title>Lactobacillus korensis/26-25/ whole genome sequencing.</title>
        <authorList>
            <person name="Kim M.K."/>
            <person name="Im W.-T."/>
            <person name="Srinivasan S."/>
            <person name="Lee J.-J."/>
        </authorList>
    </citation>
    <scope>NUCLEOTIDE SEQUENCE [LARGE SCALE GENOMIC DNA]</scope>
    <source>
        <strain evidence="6 7">26-25</strain>
    </source>
</reference>
<dbReference type="SMART" id="SM01130">
    <property type="entry name" value="DHDPS"/>
    <property type="match status" value="1"/>
</dbReference>
<evidence type="ECO:0000256" key="3">
    <source>
        <dbReference type="PIRNR" id="PIRNR001365"/>
    </source>
</evidence>
<keyword evidence="2 3" id="KW-0456">Lyase</keyword>
<evidence type="ECO:0000256" key="5">
    <source>
        <dbReference type="PIRSR" id="PIRSR001365-2"/>
    </source>
</evidence>
<dbReference type="PRINTS" id="PR00146">
    <property type="entry name" value="DHPICSNTHASE"/>
</dbReference>
<organism evidence="6 7">
    <name type="scientific">Levilactobacillus koreensis</name>
    <dbReference type="NCBI Taxonomy" id="637971"/>
    <lineage>
        <taxon>Bacteria</taxon>
        <taxon>Bacillati</taxon>
        <taxon>Bacillota</taxon>
        <taxon>Bacilli</taxon>
        <taxon>Lactobacillales</taxon>
        <taxon>Lactobacillaceae</taxon>
        <taxon>Levilactobacillus</taxon>
    </lineage>
</organism>
<accession>A0AAC8UUR0</accession>
<dbReference type="EMBL" id="CP012033">
    <property type="protein sequence ID" value="AKP64253.1"/>
    <property type="molecule type" value="Genomic_DNA"/>
</dbReference>
<dbReference type="AlphaFoldDB" id="A0AAC8UUR0"/>
<comment type="similarity">
    <text evidence="1 3">Belongs to the DapA family.</text>
</comment>
<dbReference type="InterPro" id="IPR002220">
    <property type="entry name" value="DapA-like"/>
</dbReference>
<feature type="active site" description="Schiff-base intermediate with substrate" evidence="4">
    <location>
        <position position="166"/>
    </location>
</feature>
<dbReference type="PANTHER" id="PTHR12128">
    <property type="entry name" value="DIHYDRODIPICOLINATE SYNTHASE"/>
    <property type="match status" value="1"/>
</dbReference>
<dbReference type="GO" id="GO:0008840">
    <property type="term" value="F:4-hydroxy-tetrahydrodipicolinate synthase activity"/>
    <property type="evidence" value="ECO:0007669"/>
    <property type="project" value="TreeGrafter"/>
</dbReference>
<evidence type="ECO:0000313" key="7">
    <source>
        <dbReference type="Proteomes" id="UP000036000"/>
    </source>
</evidence>
<name>A0AAC8UUR0_9LACO</name>
<dbReference type="CDD" id="cd00408">
    <property type="entry name" value="DHDPS-like"/>
    <property type="match status" value="1"/>
</dbReference>
<dbReference type="PANTHER" id="PTHR12128:SF66">
    <property type="entry name" value="4-HYDROXY-2-OXOGLUTARATE ALDOLASE, MITOCHONDRIAL"/>
    <property type="match status" value="1"/>
</dbReference>
<dbReference type="Pfam" id="PF00701">
    <property type="entry name" value="DHDPS"/>
    <property type="match status" value="1"/>
</dbReference>
<gene>
    <name evidence="6" type="ORF">ABN16_04080</name>
</gene>
<evidence type="ECO:0000256" key="4">
    <source>
        <dbReference type="PIRSR" id="PIRSR001365-1"/>
    </source>
</evidence>
<sequence length="301" mass="32839">MDISRIKGIIVPLLIPVNDDETVNEPKLRAVVDRVIDGGVQGILAFGSNSEFYMLTDEEMETIFKIIVDETADRVPVFFGMGPIRTSHGVKLAKMAQRLGAFGISVLQPMFLKPTDKELYDHFKTIADTVPDLPMLLYNNPRVGYKLNASLVSDLAHDVKNIVGVKDSSGDLTYFEEVVRLTSDIEFRPFTGKDTLIFLGLCAGSYGSVCSTANGLAEQVVDIYNKFEAGDYKGSREAQYAFNPARLVQNKASFPVATKDMANLLGMNVGKPILPSQPSSGDVLAGMKTEMDKLLGTKAAN</sequence>
<dbReference type="PIRSF" id="PIRSF001365">
    <property type="entry name" value="DHDPS"/>
    <property type="match status" value="1"/>
</dbReference>
<evidence type="ECO:0000256" key="1">
    <source>
        <dbReference type="ARBA" id="ARBA00007592"/>
    </source>
</evidence>
<feature type="binding site" evidence="5">
    <location>
        <position position="209"/>
    </location>
    <ligand>
        <name>pyruvate</name>
        <dbReference type="ChEBI" id="CHEBI:15361"/>
    </ligand>
</feature>
<keyword evidence="7" id="KW-1185">Reference proteome</keyword>
<evidence type="ECO:0000313" key="6">
    <source>
        <dbReference type="EMBL" id="AKP64253.1"/>
    </source>
</evidence>
<dbReference type="Gene3D" id="3.20.20.70">
    <property type="entry name" value="Aldolase class I"/>
    <property type="match status" value="1"/>
</dbReference>
<dbReference type="RefSeq" id="WP_048733138.1">
    <property type="nucleotide sequence ID" value="NZ_CP012033.1"/>
</dbReference>
<protein>
    <submittedName>
        <fullName evidence="6">Dihydrodipicolinate synthase</fullName>
    </submittedName>
</protein>
<feature type="active site" description="Proton donor/acceptor" evidence="4">
    <location>
        <position position="138"/>
    </location>
</feature>